<gene>
    <name evidence="2" type="ORF">MM415B01475_0013</name>
</gene>
<feature type="compositionally biased region" description="Acidic residues" evidence="1">
    <location>
        <begin position="268"/>
        <end position="277"/>
    </location>
</feature>
<reference evidence="2" key="1">
    <citation type="submission" date="2020-03" db="EMBL/GenBank/DDBJ databases">
        <title>The deep terrestrial virosphere.</title>
        <authorList>
            <person name="Holmfeldt K."/>
            <person name="Nilsson E."/>
            <person name="Simone D."/>
            <person name="Lopez-Fernandez M."/>
            <person name="Wu X."/>
            <person name="de Brujin I."/>
            <person name="Lundin D."/>
            <person name="Andersson A."/>
            <person name="Bertilsson S."/>
            <person name="Dopson M."/>
        </authorList>
    </citation>
    <scope>NUCLEOTIDE SEQUENCE</scope>
    <source>
        <strain evidence="2">MM415B01475</strain>
    </source>
</reference>
<dbReference type="EMBL" id="MT141316">
    <property type="protein sequence ID" value="QJA58277.1"/>
    <property type="molecule type" value="Genomic_DNA"/>
</dbReference>
<organism evidence="2">
    <name type="scientific">viral metagenome</name>
    <dbReference type="NCBI Taxonomy" id="1070528"/>
    <lineage>
        <taxon>unclassified sequences</taxon>
        <taxon>metagenomes</taxon>
        <taxon>organismal metagenomes</taxon>
    </lineage>
</organism>
<dbReference type="AlphaFoldDB" id="A0A6M3IMD9"/>
<sequence length="277" mass="31946">MEERLVTGPPLLGVIWDMLDPDEAIEEFIELVRTYLPEHEREILNGDRGHKLSTFVRLFSEKYFPLSINEDWFFNLEQGLGDFCYILPVELMGFSDMLYEELAGCDNGQAMMTALIECPYERGRRGNERTPFLEEAAKVAGKELVSKIPEHGWTPAQLHALVDNTRYAGLADWADWLRGETGSCQLNASYDWYEMESWSEGLVQQLTEEYPELLRVQESVNNMVAWLNRMPAEHFSELLEFLLARQKKIKLPPGPDEVKPGKKTLMEIFDDDEDGDE</sequence>
<name>A0A6M3IMD9_9ZZZZ</name>
<protein>
    <submittedName>
        <fullName evidence="2">Uncharacterized protein</fullName>
    </submittedName>
</protein>
<proteinExistence type="predicted"/>
<evidence type="ECO:0000313" key="2">
    <source>
        <dbReference type="EMBL" id="QJA58277.1"/>
    </source>
</evidence>
<feature type="region of interest" description="Disordered" evidence="1">
    <location>
        <begin position="252"/>
        <end position="277"/>
    </location>
</feature>
<evidence type="ECO:0000256" key="1">
    <source>
        <dbReference type="SAM" id="MobiDB-lite"/>
    </source>
</evidence>
<accession>A0A6M3IMD9</accession>